<dbReference type="InterPro" id="IPR020846">
    <property type="entry name" value="MFS_dom"/>
</dbReference>
<evidence type="ECO:0000313" key="9">
    <source>
        <dbReference type="Proteomes" id="UP000076727"/>
    </source>
</evidence>
<dbReference type="AlphaFoldDB" id="A0A165S827"/>
<dbReference type="GO" id="GO:0005886">
    <property type="term" value="C:plasma membrane"/>
    <property type="evidence" value="ECO:0007669"/>
    <property type="project" value="TreeGrafter"/>
</dbReference>
<dbReference type="PANTHER" id="PTHR23508:SF10">
    <property type="entry name" value="CARBOXYLIC ACID TRANSPORTER PROTEIN HOMOLOG"/>
    <property type="match status" value="1"/>
</dbReference>
<feature type="domain" description="Major facilitator superfamily (MFS) profile" evidence="7">
    <location>
        <begin position="35"/>
        <end position="433"/>
    </location>
</feature>
<feature type="transmembrane region" description="Helical" evidence="6">
    <location>
        <begin position="136"/>
        <end position="158"/>
    </location>
</feature>
<dbReference type="OrthoDB" id="2801178at2759"/>
<dbReference type="SUPFAM" id="SSF103473">
    <property type="entry name" value="MFS general substrate transporter"/>
    <property type="match status" value="1"/>
</dbReference>
<feature type="transmembrane region" description="Helical" evidence="6">
    <location>
        <begin position="343"/>
        <end position="366"/>
    </location>
</feature>
<keyword evidence="4 6" id="KW-0472">Membrane</keyword>
<feature type="transmembrane region" description="Helical" evidence="6">
    <location>
        <begin position="170"/>
        <end position="194"/>
    </location>
</feature>
<comment type="subcellular location">
    <subcellularLocation>
        <location evidence="1">Membrane</location>
        <topology evidence="1">Multi-pass membrane protein</topology>
    </subcellularLocation>
</comment>
<protein>
    <submittedName>
        <fullName evidence="8">MFS general substrate transporter</fullName>
    </submittedName>
</protein>
<dbReference type="PROSITE" id="PS50850">
    <property type="entry name" value="MFS"/>
    <property type="match status" value="1"/>
</dbReference>
<dbReference type="GO" id="GO:0046943">
    <property type="term" value="F:carboxylic acid transmembrane transporter activity"/>
    <property type="evidence" value="ECO:0007669"/>
    <property type="project" value="TreeGrafter"/>
</dbReference>
<dbReference type="Gene3D" id="1.20.1250.20">
    <property type="entry name" value="MFS general substrate transporter like domains"/>
    <property type="match status" value="1"/>
</dbReference>
<keyword evidence="9" id="KW-1185">Reference proteome</keyword>
<feature type="region of interest" description="Disordered" evidence="5">
    <location>
        <begin position="1"/>
        <end position="29"/>
    </location>
</feature>
<accession>A0A165S827</accession>
<dbReference type="Proteomes" id="UP000076727">
    <property type="component" value="Unassembled WGS sequence"/>
</dbReference>
<gene>
    <name evidence="8" type="ORF">DAEQUDRAFT_776586</name>
</gene>
<dbReference type="PANTHER" id="PTHR23508">
    <property type="entry name" value="CARBOXYLIC ACID TRANSPORTER PROTEIN HOMOLOG"/>
    <property type="match status" value="1"/>
</dbReference>
<evidence type="ECO:0000256" key="4">
    <source>
        <dbReference type="ARBA" id="ARBA00023136"/>
    </source>
</evidence>
<proteinExistence type="predicted"/>
<dbReference type="InterPro" id="IPR005828">
    <property type="entry name" value="MFS_sugar_transport-like"/>
</dbReference>
<evidence type="ECO:0000256" key="5">
    <source>
        <dbReference type="SAM" id="MobiDB-lite"/>
    </source>
</evidence>
<feature type="transmembrane region" description="Helical" evidence="6">
    <location>
        <begin position="76"/>
        <end position="95"/>
    </location>
</feature>
<evidence type="ECO:0000256" key="3">
    <source>
        <dbReference type="ARBA" id="ARBA00022989"/>
    </source>
</evidence>
<name>A0A165S827_9APHY</name>
<reference evidence="8 9" key="1">
    <citation type="journal article" date="2016" name="Mol. Biol. Evol.">
        <title>Comparative Genomics of Early-Diverging Mushroom-Forming Fungi Provides Insights into the Origins of Lignocellulose Decay Capabilities.</title>
        <authorList>
            <person name="Nagy L.G."/>
            <person name="Riley R."/>
            <person name="Tritt A."/>
            <person name="Adam C."/>
            <person name="Daum C."/>
            <person name="Floudas D."/>
            <person name="Sun H."/>
            <person name="Yadav J.S."/>
            <person name="Pangilinan J."/>
            <person name="Larsson K.H."/>
            <person name="Matsuura K."/>
            <person name="Barry K."/>
            <person name="Labutti K."/>
            <person name="Kuo R."/>
            <person name="Ohm R.A."/>
            <person name="Bhattacharya S.S."/>
            <person name="Shirouzu T."/>
            <person name="Yoshinaga Y."/>
            <person name="Martin F.M."/>
            <person name="Grigoriev I.V."/>
            <person name="Hibbett D.S."/>
        </authorList>
    </citation>
    <scope>NUCLEOTIDE SEQUENCE [LARGE SCALE GENOMIC DNA]</scope>
    <source>
        <strain evidence="8 9">L-15889</strain>
    </source>
</reference>
<feature type="transmembrane region" description="Helical" evidence="6">
    <location>
        <begin position="317"/>
        <end position="337"/>
    </location>
</feature>
<evidence type="ECO:0000256" key="6">
    <source>
        <dbReference type="SAM" id="Phobius"/>
    </source>
</evidence>
<evidence type="ECO:0000259" key="7">
    <source>
        <dbReference type="PROSITE" id="PS50850"/>
    </source>
</evidence>
<keyword evidence="2 6" id="KW-0812">Transmembrane</keyword>
<dbReference type="EMBL" id="KV429044">
    <property type="protein sequence ID" value="KZT71647.1"/>
    <property type="molecule type" value="Genomic_DNA"/>
</dbReference>
<organism evidence="8 9">
    <name type="scientific">Daedalea quercina L-15889</name>
    <dbReference type="NCBI Taxonomy" id="1314783"/>
    <lineage>
        <taxon>Eukaryota</taxon>
        <taxon>Fungi</taxon>
        <taxon>Dikarya</taxon>
        <taxon>Basidiomycota</taxon>
        <taxon>Agaricomycotina</taxon>
        <taxon>Agaricomycetes</taxon>
        <taxon>Polyporales</taxon>
        <taxon>Fomitopsis</taxon>
    </lineage>
</organism>
<evidence type="ECO:0000313" key="8">
    <source>
        <dbReference type="EMBL" id="KZT71647.1"/>
    </source>
</evidence>
<feature type="transmembrane region" description="Helical" evidence="6">
    <location>
        <begin position="206"/>
        <end position="227"/>
    </location>
</feature>
<feature type="transmembrane region" description="Helical" evidence="6">
    <location>
        <begin position="290"/>
        <end position="310"/>
    </location>
</feature>
<dbReference type="InterPro" id="IPR036259">
    <property type="entry name" value="MFS_trans_sf"/>
</dbReference>
<feature type="transmembrane region" description="Helical" evidence="6">
    <location>
        <begin position="248"/>
        <end position="278"/>
    </location>
</feature>
<keyword evidence="3 6" id="KW-1133">Transmembrane helix</keyword>
<dbReference type="STRING" id="1314783.A0A165S827"/>
<sequence length="502" mass="54280">MSNGGDTGPLVSEPAVGSRARSEESTTRPVSRGHTLVTVALAMLSAGYYFHILIILDVVVEMIHNSEYSRAILMRMWNAILIGEIIGQVLFGILCDNVGPNITLCTSTMVLSVGSILGTAARGVSGDVAGTMWLDAIARGIIGVGIGGIYPPASMIVIETQQSKTTKSGRVFILMTNAMFSAGAPLATILFLIVLSAVRPGHLDTVWPVCVGIGLILPTATVCYFGLSVNWTRYWSVYSTELKRHWITIVHTCCLSFIYNFVAYPKIIFSSAILFAVVDGDLWRTTGFQLLLGVFALSGSLVGAMLYTYLGRRRTMVMSFISYVIIALIMGCAYGRLVKIVPLFVILYAFMLFMGNMGPGNLLGLITAESYPGRIRGSFYGFTASIATVGAVAGIHAFSAIEENLRKQWVFIIAAICGAVGIFIAYFLPPDATFVSWSERELQDDKTTRVSVPQASFEQHNGHPDQTLSAGGDAAYPKAQSSVLSYIDDDKVCNVPRNFDIS</sequence>
<feature type="transmembrane region" description="Helical" evidence="6">
    <location>
        <begin position="378"/>
        <end position="397"/>
    </location>
</feature>
<feature type="transmembrane region" description="Helical" evidence="6">
    <location>
        <begin position="36"/>
        <end position="56"/>
    </location>
</feature>
<feature type="transmembrane region" description="Helical" evidence="6">
    <location>
        <begin position="409"/>
        <end position="428"/>
    </location>
</feature>
<feature type="transmembrane region" description="Helical" evidence="6">
    <location>
        <begin position="102"/>
        <end position="124"/>
    </location>
</feature>
<evidence type="ECO:0000256" key="2">
    <source>
        <dbReference type="ARBA" id="ARBA00022692"/>
    </source>
</evidence>
<dbReference type="Pfam" id="PF00083">
    <property type="entry name" value="Sugar_tr"/>
    <property type="match status" value="1"/>
</dbReference>
<evidence type="ECO:0000256" key="1">
    <source>
        <dbReference type="ARBA" id="ARBA00004141"/>
    </source>
</evidence>